<dbReference type="SUPFAM" id="SSF56672">
    <property type="entry name" value="DNA/RNA polymerases"/>
    <property type="match status" value="1"/>
</dbReference>
<dbReference type="InterPro" id="IPR005135">
    <property type="entry name" value="Endo/exonuclease/phosphatase"/>
</dbReference>
<dbReference type="SUPFAM" id="SSF56219">
    <property type="entry name" value="DNase I-like"/>
    <property type="match status" value="1"/>
</dbReference>
<dbReference type="AlphaFoldDB" id="D7F163"/>
<proteinExistence type="predicted"/>
<dbReference type="PANTHER" id="PTHR47027:SF8">
    <property type="entry name" value="RIBONUCLEASE H"/>
    <property type="match status" value="1"/>
</dbReference>
<sequence length="994" mass="113930">MWCNAICFTFELLYPHQLGFELIWTYYLKPIKKEHLIATWNVRGLLQPGKLSIVDAESNNHNISVLGLSETHMRGNGHFTTPSGGTLYISGSENKSANGVGILLPRDIVKHVLGYNPISDRIITIRLNAKPNILNIVQVYAPTEKAKEEDIDCFYESLEATLNTISNREITIILGDWNAKIGNTCNDDLPSIVGNFGLGVRNERGQRLLDYCIERKFCIANTCFQHHPRRLYTWTSPGARYRNQIDYILINSRWKSAIRNVKTFPGAECGTDHNLLVARFTLRLKAASSRTTRGPRALEPKERTYLCDAVEKKLALEPPTGDANTQWQTVKSHLCESLKEIKASRREGNAGRKTKTKVWISEQTWKLISKRKYIKGKGLQDDDVRKTYSDLCKEIKKACRRDKNCFIADICTDIEKHSQKYQPSDLFKKVRLLSRKFKPRSWIIEDHNGKPITDLNAVVERWRKYCEGLYDQPESMSTQLPVWDEITLEPSIIRSEVTEAISRLKSNKAPGPDHITAEIIKSLGERGVNAVHSICNYVWQHGEWPNDWTKSIILPLHKKGSTRKCDNYRTLALVSHCSKVLLYILNTRLRYFLDWQIPQEQAGFVKGKGTREQILNIRQLIERSYEFGTPMIMCFIDYSKAFDCVKWDHLWKILAELGVPQHLVLLLHSLYINNQGIIRVEETISAPFKFRKGVRQGCILSPVLFNIYGEYIMRRTCEGWDGGVTIGGVKLSNLRYADDTTLLAANESEMAALMSKLEKISLELGLAINRSKTKVMVIDRMNKLEHTGSLHLETTERFIYLGSMIANTGSCEPEIRRRIGIAKTAMSQLDSIWSDRNISIKTKRKLVTSLVFSIFLYGAETWTLKKADRSRIDAFEMWCWRKMLRIPWTAHRTNASILEELGVSLRLSTICLRRILEFFGHVARKKGDNLERLLITGKVEGKRPRGRSPMRWSDQIKTTLESSINVAIHCAEDRSEWKNIVLTKVLSKGHDPQN</sequence>
<keyword evidence="2" id="KW-0808">Transferase</keyword>
<dbReference type="Gene3D" id="3.60.10.10">
    <property type="entry name" value="Endonuclease/exonuclease/phosphatase"/>
    <property type="match status" value="1"/>
</dbReference>
<dbReference type="GO" id="GO:0003964">
    <property type="term" value="F:RNA-directed DNA polymerase activity"/>
    <property type="evidence" value="ECO:0007669"/>
    <property type="project" value="UniProtKB-KW"/>
</dbReference>
<dbReference type="CDD" id="cd01650">
    <property type="entry name" value="RT_nLTR_like"/>
    <property type="match status" value="1"/>
</dbReference>
<accession>D7F163</accession>
<dbReference type="Pfam" id="PF00078">
    <property type="entry name" value="RVT_1"/>
    <property type="match status" value="1"/>
</dbReference>
<dbReference type="EMBL" id="FJ265548">
    <property type="protein sequence ID" value="ADI61816.1"/>
    <property type="molecule type" value="Genomic_DNA"/>
</dbReference>
<evidence type="ECO:0000313" key="2">
    <source>
        <dbReference type="EMBL" id="ADI61816.1"/>
    </source>
</evidence>
<dbReference type="InterPro" id="IPR043502">
    <property type="entry name" value="DNA/RNA_pol_sf"/>
</dbReference>
<dbReference type="InterPro" id="IPR036691">
    <property type="entry name" value="Endo/exonu/phosph_ase_sf"/>
</dbReference>
<name>D7F163_BOMMO</name>
<keyword evidence="2" id="KW-0695">RNA-directed DNA polymerase</keyword>
<dbReference type="CDD" id="cd09076">
    <property type="entry name" value="L1-EN"/>
    <property type="match status" value="1"/>
</dbReference>
<keyword evidence="2" id="KW-0548">Nucleotidyltransferase</keyword>
<feature type="domain" description="Reverse transcriptase" evidence="1">
    <location>
        <begin position="537"/>
        <end position="805"/>
    </location>
</feature>
<keyword evidence="2" id="KW-0378">Hydrolase</keyword>
<dbReference type="PROSITE" id="PS50878">
    <property type="entry name" value="RT_POL"/>
    <property type="match status" value="1"/>
</dbReference>
<protein>
    <submittedName>
        <fullName evidence="2">Endonuclease-reverse transcriptase</fullName>
    </submittedName>
</protein>
<reference evidence="2" key="1">
    <citation type="journal article" date="2010" name="BMC Evol. Biol.">
        <title>Generation of microsatellite repeat families by RTE retrotransposons in lepidopteran genomes.</title>
        <authorList>
            <person name="Tay W.T."/>
            <person name="Behere G.T."/>
            <person name="Batterham P."/>
            <person name="Heckel D.G."/>
        </authorList>
    </citation>
    <scope>NUCLEOTIDE SEQUENCE</scope>
</reference>
<keyword evidence="2" id="KW-0540">Nuclease</keyword>
<dbReference type="PANTHER" id="PTHR47027">
    <property type="entry name" value="REVERSE TRANSCRIPTASE DOMAIN-CONTAINING PROTEIN"/>
    <property type="match status" value="1"/>
</dbReference>
<dbReference type="Pfam" id="PF03372">
    <property type="entry name" value="Exo_endo_phos"/>
    <property type="match status" value="1"/>
</dbReference>
<keyword evidence="2" id="KW-0255">Endonuclease</keyword>
<dbReference type="GO" id="GO:0004519">
    <property type="term" value="F:endonuclease activity"/>
    <property type="evidence" value="ECO:0007669"/>
    <property type="project" value="UniProtKB-KW"/>
</dbReference>
<organism evidence="2">
    <name type="scientific">Bombyx mori</name>
    <name type="common">Silk moth</name>
    <dbReference type="NCBI Taxonomy" id="7091"/>
    <lineage>
        <taxon>Eukaryota</taxon>
        <taxon>Metazoa</taxon>
        <taxon>Ecdysozoa</taxon>
        <taxon>Arthropoda</taxon>
        <taxon>Hexapoda</taxon>
        <taxon>Insecta</taxon>
        <taxon>Pterygota</taxon>
        <taxon>Neoptera</taxon>
        <taxon>Endopterygota</taxon>
        <taxon>Lepidoptera</taxon>
        <taxon>Glossata</taxon>
        <taxon>Ditrysia</taxon>
        <taxon>Bombycoidea</taxon>
        <taxon>Bombycidae</taxon>
        <taxon>Bombycinae</taxon>
        <taxon>Bombyx</taxon>
    </lineage>
</organism>
<evidence type="ECO:0000259" key="1">
    <source>
        <dbReference type="PROSITE" id="PS50878"/>
    </source>
</evidence>
<dbReference type="InterPro" id="IPR000477">
    <property type="entry name" value="RT_dom"/>
</dbReference>